<name>A0A1A8R699_9TELE</name>
<reference evidence="1" key="1">
    <citation type="submission" date="2016-05" db="EMBL/GenBank/DDBJ databases">
        <authorList>
            <person name="Lavstsen T."/>
            <person name="Jespersen J.S."/>
        </authorList>
    </citation>
    <scope>NUCLEOTIDE SEQUENCE</scope>
    <source>
        <tissue evidence="1">Brain</tissue>
    </source>
</reference>
<dbReference type="EMBL" id="HAEH01015014">
    <property type="protein sequence ID" value="SBS01600.1"/>
    <property type="molecule type" value="Transcribed_RNA"/>
</dbReference>
<protein>
    <submittedName>
        <fullName evidence="1">Gypsy retrotransposon integrase 1</fullName>
    </submittedName>
</protein>
<proteinExistence type="predicted"/>
<reference evidence="1" key="2">
    <citation type="submission" date="2016-06" db="EMBL/GenBank/DDBJ databases">
        <title>The genome of a short-lived fish provides insights into sex chromosome evolution and the genetic control of aging.</title>
        <authorList>
            <person name="Reichwald K."/>
            <person name="Felder M."/>
            <person name="Petzold A."/>
            <person name="Koch P."/>
            <person name="Groth M."/>
            <person name="Platzer M."/>
        </authorList>
    </citation>
    <scope>NUCLEOTIDE SEQUENCE</scope>
    <source>
        <tissue evidence="1">Brain</tissue>
    </source>
</reference>
<feature type="non-terminal residue" evidence="1">
    <location>
        <position position="117"/>
    </location>
</feature>
<evidence type="ECO:0000313" key="1">
    <source>
        <dbReference type="EMBL" id="SBS01600.1"/>
    </source>
</evidence>
<sequence length="117" mass="13626">MGVGAVELLLKRRIMAESQQYQTWLASFKLTLDDRKPVRYSGRRRSHARIKDLKIFNTSSVCFSKSFRPRPLLACYLESKTTPASLQVWGLQTMRVLMSMLIGMRWNRSLHHAVQNQ</sequence>
<dbReference type="AlphaFoldDB" id="A0A1A8R699"/>
<accession>A0A1A8R699</accession>
<organism evidence="1">
    <name type="scientific">Nothobranchius rachovii</name>
    <name type="common">bluefin notho</name>
    <dbReference type="NCBI Taxonomy" id="451742"/>
    <lineage>
        <taxon>Eukaryota</taxon>
        <taxon>Metazoa</taxon>
        <taxon>Chordata</taxon>
        <taxon>Craniata</taxon>
        <taxon>Vertebrata</taxon>
        <taxon>Euteleostomi</taxon>
        <taxon>Actinopterygii</taxon>
        <taxon>Neopterygii</taxon>
        <taxon>Teleostei</taxon>
        <taxon>Neoteleostei</taxon>
        <taxon>Acanthomorphata</taxon>
        <taxon>Ovalentaria</taxon>
        <taxon>Atherinomorphae</taxon>
        <taxon>Cyprinodontiformes</taxon>
        <taxon>Nothobranchiidae</taxon>
        <taxon>Nothobranchius</taxon>
    </lineage>
</organism>
<gene>
    <name evidence="1" type="primary">GIN1</name>
</gene>